<accession>K1TG79</accession>
<protein>
    <submittedName>
        <fullName evidence="1">3-oxoacyl-[acyl-carrier-protein] synthase</fullName>
    </submittedName>
</protein>
<gene>
    <name evidence="1" type="ORF">OBE_04755</name>
</gene>
<comment type="caution">
    <text evidence="1">The sequence shown here is derived from an EMBL/GenBank/DDBJ whole genome shotgun (WGS) entry which is preliminary data.</text>
</comment>
<dbReference type="EMBL" id="AJWZ01003233">
    <property type="protein sequence ID" value="EKC68783.1"/>
    <property type="molecule type" value="Genomic_DNA"/>
</dbReference>
<proteinExistence type="predicted"/>
<evidence type="ECO:0000313" key="1">
    <source>
        <dbReference type="EMBL" id="EKC68783.1"/>
    </source>
</evidence>
<sequence>MKRIYIRDAEQISLQQPLSEEWMSAPVYCREPYARAVDPDFRLWLSPAESRRLGRILKRALVIGRVIADKTGIGTPDAILVGTG</sequence>
<organism evidence="1">
    <name type="scientific">human gut metagenome</name>
    <dbReference type="NCBI Taxonomy" id="408170"/>
    <lineage>
        <taxon>unclassified sequences</taxon>
        <taxon>metagenomes</taxon>
        <taxon>organismal metagenomes</taxon>
    </lineage>
</organism>
<dbReference type="AlphaFoldDB" id="K1TG79"/>
<name>K1TG79_9ZZZZ</name>
<reference evidence="1" key="1">
    <citation type="journal article" date="2013" name="Environ. Microbiol.">
        <title>Microbiota from the distal guts of lean and obese adolescents exhibit partial functional redundancy besides clear differences in community structure.</title>
        <authorList>
            <person name="Ferrer M."/>
            <person name="Ruiz A."/>
            <person name="Lanza F."/>
            <person name="Haange S.B."/>
            <person name="Oberbach A."/>
            <person name="Till H."/>
            <person name="Bargiela R."/>
            <person name="Campoy C."/>
            <person name="Segura M.T."/>
            <person name="Richter M."/>
            <person name="von Bergen M."/>
            <person name="Seifert J."/>
            <person name="Suarez A."/>
        </authorList>
    </citation>
    <scope>NUCLEOTIDE SEQUENCE</scope>
</reference>
<feature type="non-terminal residue" evidence="1">
    <location>
        <position position="84"/>
    </location>
</feature>